<dbReference type="EMBL" id="JAOPGA020001062">
    <property type="protein sequence ID" value="KAL0484676.1"/>
    <property type="molecule type" value="Genomic_DNA"/>
</dbReference>
<dbReference type="InterPro" id="IPR036305">
    <property type="entry name" value="RGS_sf"/>
</dbReference>
<dbReference type="SMART" id="SM00315">
    <property type="entry name" value="RGS"/>
    <property type="match status" value="1"/>
</dbReference>
<feature type="domain" description="RGS" evidence="1">
    <location>
        <begin position="19"/>
        <end position="141"/>
    </location>
</feature>
<dbReference type="InterPro" id="IPR044926">
    <property type="entry name" value="RGS_subdomain_2"/>
</dbReference>
<gene>
    <name evidence="2" type="ORF">AKO1_003497</name>
</gene>
<proteinExistence type="predicted"/>
<accession>A0AAW2Z4G1</accession>
<dbReference type="InterPro" id="IPR023393">
    <property type="entry name" value="START-like_dom_sf"/>
</dbReference>
<dbReference type="Gene3D" id="1.10.167.10">
    <property type="entry name" value="Regulator of G-protein Signalling 4, domain 2"/>
    <property type="match status" value="1"/>
</dbReference>
<dbReference type="CDD" id="cd07440">
    <property type="entry name" value="RGS"/>
    <property type="match status" value="1"/>
</dbReference>
<evidence type="ECO:0000259" key="1">
    <source>
        <dbReference type="PROSITE" id="PS50132"/>
    </source>
</evidence>
<dbReference type="PROSITE" id="PS50132">
    <property type="entry name" value="RGS"/>
    <property type="match status" value="1"/>
</dbReference>
<dbReference type="Gene3D" id="3.30.530.20">
    <property type="match status" value="1"/>
</dbReference>
<dbReference type="AlphaFoldDB" id="A0AAW2Z4G1"/>
<keyword evidence="3" id="KW-1185">Reference proteome</keyword>
<dbReference type="Pfam" id="PF00615">
    <property type="entry name" value="RGS"/>
    <property type="match status" value="1"/>
</dbReference>
<organism evidence="2 3">
    <name type="scientific">Acrasis kona</name>
    <dbReference type="NCBI Taxonomy" id="1008807"/>
    <lineage>
        <taxon>Eukaryota</taxon>
        <taxon>Discoba</taxon>
        <taxon>Heterolobosea</taxon>
        <taxon>Tetramitia</taxon>
        <taxon>Eutetramitia</taxon>
        <taxon>Acrasidae</taxon>
        <taxon>Acrasis</taxon>
    </lineage>
</organism>
<protein>
    <submittedName>
        <fullName evidence="2">Regulator of G-protein signaling</fullName>
    </submittedName>
</protein>
<name>A0AAW2Z4G1_9EUKA</name>
<dbReference type="SUPFAM" id="SSF48097">
    <property type="entry name" value="Regulator of G-protein signaling, RGS"/>
    <property type="match status" value="1"/>
</dbReference>
<dbReference type="SUPFAM" id="SSF55961">
    <property type="entry name" value="Bet v1-like"/>
    <property type="match status" value="1"/>
</dbReference>
<dbReference type="Proteomes" id="UP001431209">
    <property type="component" value="Unassembled WGS sequence"/>
</dbReference>
<dbReference type="PRINTS" id="PR01301">
    <property type="entry name" value="RGSPROTEIN"/>
</dbReference>
<dbReference type="InterPro" id="IPR016137">
    <property type="entry name" value="RGS"/>
</dbReference>
<reference evidence="2 3" key="1">
    <citation type="submission" date="2024-03" db="EMBL/GenBank/DDBJ databases">
        <title>The Acrasis kona genome and developmental transcriptomes reveal deep origins of eukaryotic multicellular pathways.</title>
        <authorList>
            <person name="Sheikh S."/>
            <person name="Fu C.-J."/>
            <person name="Brown M.W."/>
            <person name="Baldauf S.L."/>
        </authorList>
    </citation>
    <scope>NUCLEOTIDE SEQUENCE [LARGE SCALE GENOMIC DNA]</scope>
    <source>
        <strain evidence="2 3">ATCC MYA-3509</strain>
    </source>
</reference>
<evidence type="ECO:0000313" key="3">
    <source>
        <dbReference type="Proteomes" id="UP001431209"/>
    </source>
</evidence>
<evidence type="ECO:0000313" key="2">
    <source>
        <dbReference type="EMBL" id="KAL0484676.1"/>
    </source>
</evidence>
<sequence>MSWLKNDILRSRIRDYTFEFDKTFEDDLLSKDFYKYLKANHNNDSYDFLKSTKKYIKLGPESNKGAALEIVDKFIRHNSPSEINVDFSSRTRIISTIENSVSQNIEIPSNVFDSVYFIVYRELRSDAFSRYIRSEVFYDFLQEKSDEYITQIAQFSDTDTSYKSAITFGNEDFCQTTITDKDIKLVLRLSEDSSSWQSIKSTKKNEVEKSMYGYISKKCYKGPDNFNIKLAKFTGILPCSAREAIYAMCDGSIGRKWDAGSVRCGDLGFIDNEQDSYSVSLHDHYASISKLLSHRSSVVMNTIVYDSVRKCYSSVSKTTNAFEEFELEGVKIKFYCGITFYEISENRCRYAYVIYIILVTKIHEIMFLHAMKKKAEGTHQGLLETIELSRAKQFQKPGGNFLKTLDLFEQRYPSKTWDINDL</sequence>
<comment type="caution">
    <text evidence="2">The sequence shown here is derived from an EMBL/GenBank/DDBJ whole genome shotgun (WGS) entry which is preliminary data.</text>
</comment>